<dbReference type="EMBL" id="JADCNM010000012">
    <property type="protein sequence ID" value="KAG0459071.1"/>
    <property type="molecule type" value="Genomic_DNA"/>
</dbReference>
<feature type="region of interest" description="Disordered" evidence="3">
    <location>
        <begin position="53"/>
        <end position="72"/>
    </location>
</feature>
<dbReference type="InterPro" id="IPR031968">
    <property type="entry name" value="VASt"/>
</dbReference>
<evidence type="ECO:0000256" key="4">
    <source>
        <dbReference type="SAM" id="Phobius"/>
    </source>
</evidence>
<comment type="caution">
    <text evidence="7">The sequence shown here is derived from an EMBL/GenBank/DDBJ whole genome shotgun (WGS) entry which is preliminary data.</text>
</comment>
<evidence type="ECO:0000256" key="3">
    <source>
        <dbReference type="SAM" id="MobiDB-lite"/>
    </source>
</evidence>
<keyword evidence="2 4" id="KW-0472">Membrane</keyword>
<evidence type="ECO:0000313" key="7">
    <source>
        <dbReference type="EMBL" id="KAG0459071.1"/>
    </source>
</evidence>
<feature type="domain" description="VASt" evidence="6">
    <location>
        <begin position="116"/>
        <end position="287"/>
    </location>
</feature>
<dbReference type="Proteomes" id="UP000639772">
    <property type="component" value="Chromosome 12"/>
</dbReference>
<sequence>MLSRFIVRMLSVVVLIFGTDLKKDLKSEVSIQDIENAVAEAERGSKRFAEEFSSSTRYSERDSNQVESTSLPDEKIDTSLLDQAELCENVRDDDEHLEGHLSLQSEDVDAPAVPECFTLVAQANFSVDLEEFFGLFISDQASNFVESFHKKCGDKDFQCTSWRRHEKFGYTRDVLFLHPVKVYLGAKYGRCQEVQKFRVYRNRHLVIETSQQISDVPYADYFVVEGIWIVQQSCDEENSCTVQVYSNVAFSKKTMFRGKIEQSTRDECREVYAIWIQNAHQVLKKKVAKQEDSSVHAVYRIQDSVVGSNSSKDREASEDLHQTLSLELQQSLSTAENHNPLSEYALEERINWTNYGSSVIRETWVTSVSYFKSKCHPSLAVGVFGLAAIVILMQICMIVLVTRVPEVHVITQASSFGVPIGYRAENIEWIEKRFEYLKEEMAMIESRLDSMRREHAILKMHLESLDQTKPKS</sequence>
<dbReference type="PANTHER" id="PTHR47666">
    <property type="entry name" value="PROTEIN VASCULAR ASSOCIATED DEATH 1, CHLOROPLASTIC"/>
    <property type="match status" value="1"/>
</dbReference>
<evidence type="ECO:0000256" key="1">
    <source>
        <dbReference type="ARBA" id="ARBA00004370"/>
    </source>
</evidence>
<reference evidence="7 8" key="1">
    <citation type="journal article" date="2020" name="Nat. Food">
        <title>A phased Vanilla planifolia genome enables genetic improvement of flavour and production.</title>
        <authorList>
            <person name="Hasing T."/>
            <person name="Tang H."/>
            <person name="Brym M."/>
            <person name="Khazi F."/>
            <person name="Huang T."/>
            <person name="Chambers A.H."/>
        </authorList>
    </citation>
    <scope>NUCLEOTIDE SEQUENCE [LARGE SCALE GENOMIC DNA]</scope>
    <source>
        <tissue evidence="7">Leaf</tissue>
    </source>
</reference>
<feature type="transmembrane region" description="Helical" evidence="4">
    <location>
        <begin position="379"/>
        <end position="401"/>
    </location>
</feature>
<name>A0A835UH05_VANPL</name>
<organism evidence="7 8">
    <name type="scientific">Vanilla planifolia</name>
    <name type="common">Vanilla</name>
    <dbReference type="NCBI Taxonomy" id="51239"/>
    <lineage>
        <taxon>Eukaryota</taxon>
        <taxon>Viridiplantae</taxon>
        <taxon>Streptophyta</taxon>
        <taxon>Embryophyta</taxon>
        <taxon>Tracheophyta</taxon>
        <taxon>Spermatophyta</taxon>
        <taxon>Magnoliopsida</taxon>
        <taxon>Liliopsida</taxon>
        <taxon>Asparagales</taxon>
        <taxon>Orchidaceae</taxon>
        <taxon>Vanilloideae</taxon>
        <taxon>Vanilleae</taxon>
        <taxon>Vanilla</taxon>
    </lineage>
</organism>
<dbReference type="PROSITE" id="PS51778">
    <property type="entry name" value="VAST"/>
    <property type="match status" value="1"/>
</dbReference>
<keyword evidence="4" id="KW-1133">Transmembrane helix</keyword>
<keyword evidence="5" id="KW-0732">Signal</keyword>
<feature type="signal peptide" evidence="5">
    <location>
        <begin position="1"/>
        <end position="18"/>
    </location>
</feature>
<dbReference type="AlphaFoldDB" id="A0A835UH05"/>
<evidence type="ECO:0000256" key="2">
    <source>
        <dbReference type="ARBA" id="ARBA00023136"/>
    </source>
</evidence>
<dbReference type="PANTHER" id="PTHR47666:SF1">
    <property type="entry name" value="PROTEIN VASCULAR ASSOCIATED DEATH 1, CHLOROPLASTIC"/>
    <property type="match status" value="1"/>
</dbReference>
<dbReference type="Pfam" id="PF16016">
    <property type="entry name" value="VASt"/>
    <property type="match status" value="1"/>
</dbReference>
<evidence type="ECO:0000259" key="6">
    <source>
        <dbReference type="PROSITE" id="PS51778"/>
    </source>
</evidence>
<keyword evidence="4" id="KW-0812">Transmembrane</keyword>
<accession>A0A835UH05</accession>
<proteinExistence type="predicted"/>
<gene>
    <name evidence="7" type="ORF">HPP92_022199</name>
</gene>
<dbReference type="GO" id="GO:0043069">
    <property type="term" value="P:negative regulation of programmed cell death"/>
    <property type="evidence" value="ECO:0007669"/>
    <property type="project" value="TreeGrafter"/>
</dbReference>
<dbReference type="GO" id="GO:0016020">
    <property type="term" value="C:membrane"/>
    <property type="evidence" value="ECO:0007669"/>
    <property type="project" value="UniProtKB-SubCell"/>
</dbReference>
<feature type="chain" id="PRO_5032657196" description="VASt domain-containing protein" evidence="5">
    <location>
        <begin position="19"/>
        <end position="472"/>
    </location>
</feature>
<dbReference type="OrthoDB" id="2162691at2759"/>
<evidence type="ECO:0000313" key="8">
    <source>
        <dbReference type="Proteomes" id="UP000639772"/>
    </source>
</evidence>
<evidence type="ECO:0000256" key="5">
    <source>
        <dbReference type="SAM" id="SignalP"/>
    </source>
</evidence>
<comment type="subcellular location">
    <subcellularLocation>
        <location evidence="1">Membrane</location>
    </subcellularLocation>
</comment>
<protein>
    <recommendedName>
        <fullName evidence="6">VASt domain-containing protein</fullName>
    </recommendedName>
</protein>